<feature type="transmembrane region" description="Helical" evidence="6">
    <location>
        <begin position="289"/>
        <end position="310"/>
    </location>
</feature>
<keyword evidence="4 6" id="KW-1133">Transmembrane helix</keyword>
<accession>A0A8J3DS97</accession>
<dbReference type="PROSITE" id="PS00668">
    <property type="entry name" value="COMPLEX1_ND1_2"/>
    <property type="match status" value="1"/>
</dbReference>
<dbReference type="GO" id="GO:0009060">
    <property type="term" value="P:aerobic respiration"/>
    <property type="evidence" value="ECO:0007669"/>
    <property type="project" value="TreeGrafter"/>
</dbReference>
<dbReference type="GO" id="GO:0005886">
    <property type="term" value="C:plasma membrane"/>
    <property type="evidence" value="ECO:0007669"/>
    <property type="project" value="UniProtKB-SubCell"/>
</dbReference>
<comment type="function">
    <text evidence="6">NDH-1 shuttles electrons from NADH, via FMN and iron-sulfur (Fe-S) centers, to quinones in the respiratory chain. The immediate electron acceptor for the enzyme in this species is believed to be ubiquinone. Couples the redox reaction to proton translocation (for every two electrons transferred, four hydrogen ions are translocated across the cytoplasmic membrane), and thus conserves the redox energy in a proton gradient. This subunit may bind ubiquinone.</text>
</comment>
<feature type="transmembrane region" description="Helical" evidence="6">
    <location>
        <begin position="249"/>
        <end position="277"/>
    </location>
</feature>
<feature type="transmembrane region" description="Helical" evidence="6">
    <location>
        <begin position="322"/>
        <end position="342"/>
    </location>
</feature>
<dbReference type="EMBL" id="BMZQ01000001">
    <property type="protein sequence ID" value="GHD07817.1"/>
    <property type="molecule type" value="Genomic_DNA"/>
</dbReference>
<reference evidence="8" key="2">
    <citation type="submission" date="2020-09" db="EMBL/GenBank/DDBJ databases">
        <authorList>
            <person name="Sun Q."/>
            <person name="Kim S."/>
        </authorList>
    </citation>
    <scope>NUCLEOTIDE SEQUENCE</scope>
    <source>
        <strain evidence="8">KCTC 42249</strain>
    </source>
</reference>
<comment type="catalytic activity">
    <reaction evidence="6">
        <text>a quinone + NADH + 5 H(+)(in) = a quinol + NAD(+) + 4 H(+)(out)</text>
        <dbReference type="Rhea" id="RHEA:57888"/>
        <dbReference type="ChEBI" id="CHEBI:15378"/>
        <dbReference type="ChEBI" id="CHEBI:24646"/>
        <dbReference type="ChEBI" id="CHEBI:57540"/>
        <dbReference type="ChEBI" id="CHEBI:57945"/>
        <dbReference type="ChEBI" id="CHEBI:132124"/>
    </reaction>
</comment>
<dbReference type="RefSeq" id="WP_189503215.1">
    <property type="nucleotide sequence ID" value="NZ_BMZQ01000001.1"/>
</dbReference>
<dbReference type="NCBIfam" id="NF004745">
    <property type="entry name" value="PRK06076.1-6"/>
    <property type="match status" value="1"/>
</dbReference>
<keyword evidence="9" id="KW-1185">Reference proteome</keyword>
<keyword evidence="6 7" id="KW-0520">NAD</keyword>
<organism evidence="8 9">
    <name type="scientific">Tianweitania populi</name>
    <dbReference type="NCBI Taxonomy" id="1607949"/>
    <lineage>
        <taxon>Bacteria</taxon>
        <taxon>Pseudomonadati</taxon>
        <taxon>Pseudomonadota</taxon>
        <taxon>Alphaproteobacteria</taxon>
        <taxon>Hyphomicrobiales</taxon>
        <taxon>Phyllobacteriaceae</taxon>
        <taxon>Tianweitania</taxon>
    </lineage>
</organism>
<reference evidence="8" key="1">
    <citation type="journal article" date="2014" name="Int. J. Syst. Evol. Microbiol.">
        <title>Complete genome sequence of Corynebacterium casei LMG S-19264T (=DSM 44701T), isolated from a smear-ripened cheese.</title>
        <authorList>
            <consortium name="US DOE Joint Genome Institute (JGI-PGF)"/>
            <person name="Walter F."/>
            <person name="Albersmeier A."/>
            <person name="Kalinowski J."/>
            <person name="Ruckert C."/>
        </authorList>
    </citation>
    <scope>NUCLEOTIDE SEQUENCE</scope>
    <source>
        <strain evidence="8">KCTC 42249</strain>
    </source>
</reference>
<feature type="transmembrane region" description="Helical" evidence="6">
    <location>
        <begin position="83"/>
        <end position="103"/>
    </location>
</feature>
<proteinExistence type="inferred from homology"/>
<evidence type="ECO:0000313" key="8">
    <source>
        <dbReference type="EMBL" id="GHD07817.1"/>
    </source>
</evidence>
<dbReference type="GO" id="GO:0003954">
    <property type="term" value="F:NADH dehydrogenase activity"/>
    <property type="evidence" value="ECO:0007669"/>
    <property type="project" value="TreeGrafter"/>
</dbReference>
<feature type="transmembrane region" description="Helical" evidence="6">
    <location>
        <begin position="202"/>
        <end position="220"/>
    </location>
</feature>
<comment type="caution">
    <text evidence="8">The sequence shown here is derived from an EMBL/GenBank/DDBJ whole genome shotgun (WGS) entry which is preliminary data.</text>
</comment>
<feature type="transmembrane region" description="Helical" evidence="6">
    <location>
        <begin position="158"/>
        <end position="182"/>
    </location>
</feature>
<evidence type="ECO:0000256" key="1">
    <source>
        <dbReference type="ARBA" id="ARBA00004141"/>
    </source>
</evidence>
<keyword evidence="6" id="KW-1003">Cell membrane</keyword>
<sequence>METSFFWVYVWPPLLILIQSLVLVVILLVGVAYLLYADRKIWAAVQLRRGPNVVGPWGTLQAFADLLKFVFKEPVIPSGANKAVFLLAPMVSAVLAIAAWAVIPVNEGWAVASINVGVLYIFAITSLEVYGVIMGGWASNSKYPFLGALRSAAQMVSYEVSIGFVIVTVLLTVGSLNLTDIVLSQHTGLGTMLGLPNTFLDWNWLALFPMFIIFFISALAETNRPPFDLVEAESELVAGHMIEYSSTPFLLFFLGEYVAIVLMCALTTILFLGGWLPPFDFAPFTWVPGVIWFVLKLCFVFFMFAMVKAFVPRYRYDQLMRLGWKIFLPISLAMVVITAAFLKITGLA</sequence>
<evidence type="ECO:0000256" key="6">
    <source>
        <dbReference type="HAMAP-Rule" id="MF_01350"/>
    </source>
</evidence>
<dbReference type="PANTHER" id="PTHR11432:SF3">
    <property type="entry name" value="NADH-UBIQUINONE OXIDOREDUCTASE CHAIN 1"/>
    <property type="match status" value="1"/>
</dbReference>
<name>A0A8J3DS97_9HYPH</name>
<dbReference type="InterPro" id="IPR018086">
    <property type="entry name" value="NADH_UbQ_OxRdtase_su1_CS"/>
</dbReference>
<keyword evidence="6" id="KW-1278">Translocase</keyword>
<dbReference type="Proteomes" id="UP000630142">
    <property type="component" value="Unassembled WGS sequence"/>
</dbReference>
<evidence type="ECO:0000313" key="9">
    <source>
        <dbReference type="Proteomes" id="UP000630142"/>
    </source>
</evidence>
<comment type="subunit">
    <text evidence="6">NDH-1 is composed of 14 different subunits. Subunits NuoA, H, J, K, L, M, N constitute the membrane sector of the complex.</text>
</comment>
<evidence type="ECO:0000256" key="4">
    <source>
        <dbReference type="ARBA" id="ARBA00022989"/>
    </source>
</evidence>
<feature type="transmembrane region" description="Helical" evidence="6">
    <location>
        <begin position="6"/>
        <end position="36"/>
    </location>
</feature>
<dbReference type="GO" id="GO:0016655">
    <property type="term" value="F:oxidoreductase activity, acting on NAD(P)H, quinone or similar compound as acceptor"/>
    <property type="evidence" value="ECO:0007669"/>
    <property type="project" value="UniProtKB-UniRule"/>
</dbReference>
<dbReference type="GO" id="GO:0048038">
    <property type="term" value="F:quinone binding"/>
    <property type="evidence" value="ECO:0007669"/>
    <property type="project" value="UniProtKB-KW"/>
</dbReference>
<dbReference type="Pfam" id="PF00146">
    <property type="entry name" value="NADHdh"/>
    <property type="match status" value="1"/>
</dbReference>
<keyword evidence="6" id="KW-0830">Ubiquinone</keyword>
<dbReference type="PANTHER" id="PTHR11432">
    <property type="entry name" value="NADH DEHYDROGENASE SUBUNIT 1"/>
    <property type="match status" value="1"/>
</dbReference>
<evidence type="ECO:0000256" key="5">
    <source>
        <dbReference type="ARBA" id="ARBA00023136"/>
    </source>
</evidence>
<protein>
    <recommendedName>
        <fullName evidence="6">NADH-quinone oxidoreductase subunit H</fullName>
        <ecNumber evidence="6">7.1.1.-</ecNumber>
    </recommendedName>
    <alternativeName>
        <fullName evidence="6">NADH dehydrogenase I subunit H</fullName>
    </alternativeName>
    <alternativeName>
        <fullName evidence="6">NDH-1 subunit H</fullName>
    </alternativeName>
</protein>
<keyword evidence="5 6" id="KW-0472">Membrane</keyword>
<keyword evidence="2 6" id="KW-0812">Transmembrane</keyword>
<dbReference type="InterPro" id="IPR001694">
    <property type="entry name" value="NADH_UbQ_OxRdtase_su1/FPO"/>
</dbReference>
<dbReference type="AlphaFoldDB" id="A0A8J3DS97"/>
<comment type="similarity">
    <text evidence="6 7">Belongs to the complex I subunit 1 family.</text>
</comment>
<dbReference type="NCBIfam" id="NF004741">
    <property type="entry name" value="PRK06076.1-2"/>
    <property type="match status" value="1"/>
</dbReference>
<evidence type="ECO:0000256" key="3">
    <source>
        <dbReference type="ARBA" id="ARBA00022719"/>
    </source>
</evidence>
<comment type="subcellular location">
    <subcellularLocation>
        <location evidence="6 7">Cell membrane</location>
        <topology evidence="6 7">Multi-pass membrane protein</topology>
    </subcellularLocation>
    <subcellularLocation>
        <location evidence="1">Membrane</location>
        <topology evidence="1">Multi-pass membrane protein</topology>
    </subcellularLocation>
</comment>
<dbReference type="EC" id="7.1.1.-" evidence="6"/>
<keyword evidence="3 6" id="KW-0874">Quinone</keyword>
<dbReference type="HAMAP" id="MF_01350">
    <property type="entry name" value="NDH1_NuoH"/>
    <property type="match status" value="1"/>
</dbReference>
<gene>
    <name evidence="6 8" type="primary">nuoH</name>
    <name evidence="8" type="ORF">GCM10016234_06670</name>
</gene>
<feature type="transmembrane region" description="Helical" evidence="6">
    <location>
        <begin position="109"/>
        <end position="137"/>
    </location>
</feature>
<evidence type="ECO:0000256" key="2">
    <source>
        <dbReference type="ARBA" id="ARBA00022692"/>
    </source>
</evidence>
<evidence type="ECO:0000256" key="7">
    <source>
        <dbReference type="RuleBase" id="RU000471"/>
    </source>
</evidence>